<proteinExistence type="predicted"/>
<protein>
    <submittedName>
        <fullName evidence="1">Uncharacterized protein</fullName>
    </submittedName>
</protein>
<dbReference type="OrthoDB" id="9955529at2"/>
<comment type="caution">
    <text evidence="1">The sequence shown here is derived from an EMBL/GenBank/DDBJ whole genome shotgun (WGS) entry which is preliminary data.</text>
</comment>
<dbReference type="RefSeq" id="WP_021700737.1">
    <property type="nucleotide sequence ID" value="NZ_BATI01000014.1"/>
</dbReference>
<dbReference type="Proteomes" id="UP000016560">
    <property type="component" value="Unassembled WGS sequence"/>
</dbReference>
<reference evidence="1" key="1">
    <citation type="submission" date="2024-09" db="EMBL/GenBank/DDBJ databases">
        <title>Whole genome shotgun sequence of Pseudomonas alcaligenes NBRC 14159.</title>
        <authorList>
            <person name="Yoshida I."/>
            <person name="Hosoyama A."/>
            <person name="Tsuchikane K."/>
            <person name="Noguchi M."/>
            <person name="Hirakata S."/>
            <person name="Ando Y."/>
            <person name="Ohji S."/>
            <person name="Yamazoe A."/>
            <person name="Yamazaki S."/>
            <person name="Fujita N."/>
        </authorList>
    </citation>
    <scope>NUCLEOTIDE SEQUENCE</scope>
    <source>
        <strain evidence="1">NBRC 14159</strain>
    </source>
</reference>
<dbReference type="EMBL" id="BATI01000014">
    <property type="protein sequence ID" value="GAD62650.1"/>
    <property type="molecule type" value="Genomic_DNA"/>
</dbReference>
<evidence type="ECO:0000313" key="1">
    <source>
        <dbReference type="EMBL" id="GAD62650.1"/>
    </source>
</evidence>
<organism evidence="1 2">
    <name type="scientific">Aquipseudomonas alcaligenes (strain ATCC 14909 / DSM 50342 / CCUG 1425 / JCM 20561 / NBRC 14159 / NCIMB 9945 / NCTC 10367 / 1577)</name>
    <name type="common">Pseudomonas alcaligenes</name>
    <dbReference type="NCBI Taxonomy" id="1215092"/>
    <lineage>
        <taxon>Bacteria</taxon>
        <taxon>Pseudomonadati</taxon>
        <taxon>Pseudomonadota</taxon>
        <taxon>Gammaproteobacteria</taxon>
        <taxon>Pseudomonadales</taxon>
        <taxon>Pseudomonadaceae</taxon>
        <taxon>Aquipseudomonas</taxon>
    </lineage>
</organism>
<name>U2ZMD9_AQUA1</name>
<sequence length="71" mass="7563">MAKLKVSAPFNYREGAKTFHYQPGDYEVTERCSDKTVSAAAAAHGVKIKAAVLPEEKTSAKPAAKPTTPAE</sequence>
<keyword evidence="2" id="KW-1185">Reference proteome</keyword>
<evidence type="ECO:0000313" key="2">
    <source>
        <dbReference type="Proteomes" id="UP000016560"/>
    </source>
</evidence>
<accession>U2ZMD9</accession>
<gene>
    <name evidence="1" type="ORF">PA6_014_00230</name>
</gene>
<dbReference type="AlphaFoldDB" id="U2ZMD9"/>